<dbReference type="WBParaSite" id="RSKR_0000251600.1">
    <property type="protein sequence ID" value="RSKR_0000251600.1"/>
    <property type="gene ID" value="RSKR_0000251600"/>
</dbReference>
<protein>
    <submittedName>
        <fullName evidence="2">SANT domain-containing protein</fullName>
    </submittedName>
</protein>
<sequence>MSELWEDPPKYTEDLSLDPQYCFFCYGRMLSDPFVFCKECNADGNVLICLNCFQIGSEGGGHLRGHNYAIVNTLGPTVYPAPSESFPSSSNPRWFWEDDKAVFKQALRYRAGNWNNLAAEFKRDSQIARKRFRSFFEKGKYGDVLTKEFAKVSFHSDTMELKFNKYFAEDELNESSGPVDTSPAEIQTECASTPTIVPESEQPESGNSDYKTTIDSLELMETAVNEVRAEMELKRVKIARAIRPYCIPEEGEMQEEEEVEGEIAKLMNAPDDELDAEDDGTTEEVEGSAESEIVEATPEPAPVKTVDRKRKRRGGATDLDTPTSSNRRKRAPAPVPVEKSSSSSSVRSQGSKNKTPSQSSEEVPSSPRGKTFTFKKTKMNVTEATRTFVQVGQNIHSRTSTDVPEEIASQINPDDAAVLTYHPHRDDFDMDYIQDLEANSAMILGQETFPGGTIPLFMEINKNRLVRGWGHRKEFHSVVRNHDVIPDFIAKHKNGGVAPKNGTVAPKTHEEVAEAEMKNKLKEFRTVLNRTEYDYVCQQFAATNVLVDQIKELQRLQEEGQTEVPPQSEMPLLVSPVKKRRKKKKLIFSRPPNKAKSWGLMKKLTQERMKE</sequence>
<proteinExistence type="predicted"/>
<evidence type="ECO:0000313" key="2">
    <source>
        <dbReference type="WBParaSite" id="RSKR_0000251600.1"/>
    </source>
</evidence>
<evidence type="ECO:0000313" key="1">
    <source>
        <dbReference type="Proteomes" id="UP000095286"/>
    </source>
</evidence>
<dbReference type="Proteomes" id="UP000095286">
    <property type="component" value="Unplaced"/>
</dbReference>
<name>A0AC35TP07_9BILA</name>
<accession>A0AC35TP07</accession>
<reference evidence="2" key="1">
    <citation type="submission" date="2016-11" db="UniProtKB">
        <authorList>
            <consortium name="WormBaseParasite"/>
        </authorList>
    </citation>
    <scope>IDENTIFICATION</scope>
    <source>
        <strain evidence="2">KR3021</strain>
    </source>
</reference>
<organism evidence="1 2">
    <name type="scientific">Rhabditophanes sp. KR3021</name>
    <dbReference type="NCBI Taxonomy" id="114890"/>
    <lineage>
        <taxon>Eukaryota</taxon>
        <taxon>Metazoa</taxon>
        <taxon>Ecdysozoa</taxon>
        <taxon>Nematoda</taxon>
        <taxon>Chromadorea</taxon>
        <taxon>Rhabditida</taxon>
        <taxon>Tylenchina</taxon>
        <taxon>Panagrolaimomorpha</taxon>
        <taxon>Strongyloidoidea</taxon>
        <taxon>Alloionematidae</taxon>
        <taxon>Rhabditophanes</taxon>
    </lineage>
</organism>